<dbReference type="AlphaFoldDB" id="A0A1M7HGF8"/>
<reference evidence="16" key="1">
    <citation type="submission" date="2016-11" db="EMBL/GenBank/DDBJ databases">
        <authorList>
            <person name="Varghese N."/>
            <person name="Submissions S."/>
        </authorList>
    </citation>
    <scope>NUCLEOTIDE SEQUENCE [LARGE SCALE GENOMIC DNA]</scope>
    <source>
        <strain evidence="16">DSM 6637</strain>
    </source>
</reference>
<comment type="subunit">
    <text evidence="13">F-type ATPases have 2 components, F(1) - the catalytic core - and F(0) - the membrane proton channel. F(1) has five subunits: alpha(3), beta(3), gamma(1), delta(1), epsilon(1). F(0) has three main subunits: a(1), b(2) and c(10-14). The alpha and beta chains form an alternating ring which encloses part of the gamma chain. F(1) is attached to F(0) by a central stalk formed by the gamma and epsilon chains, while a peripheral stalk is formed by the delta and b chains.</text>
</comment>
<dbReference type="Proteomes" id="UP000184444">
    <property type="component" value="Unassembled WGS sequence"/>
</dbReference>
<comment type="subcellular location">
    <subcellularLocation>
        <location evidence="13">Cell membrane</location>
        <topology evidence="13">Single-pass membrane protein</topology>
    </subcellularLocation>
    <subcellularLocation>
        <location evidence="12">Endomembrane system</location>
        <topology evidence="12">Single-pass membrane protein</topology>
    </subcellularLocation>
</comment>
<evidence type="ECO:0000256" key="7">
    <source>
        <dbReference type="ARBA" id="ARBA00023065"/>
    </source>
</evidence>
<evidence type="ECO:0000256" key="3">
    <source>
        <dbReference type="ARBA" id="ARBA00022547"/>
    </source>
</evidence>
<proteinExistence type="inferred from homology"/>
<evidence type="ECO:0000313" key="16">
    <source>
        <dbReference type="Proteomes" id="UP000184444"/>
    </source>
</evidence>
<evidence type="ECO:0000256" key="2">
    <source>
        <dbReference type="ARBA" id="ARBA00022448"/>
    </source>
</evidence>
<evidence type="ECO:0000313" key="15">
    <source>
        <dbReference type="EMBL" id="SHM27621.1"/>
    </source>
</evidence>
<keyword evidence="4 13" id="KW-0812">Transmembrane</keyword>
<dbReference type="STRING" id="53463.SAMN05444389_10683"/>
<comment type="function">
    <text evidence="10 13">F(1)F(0) ATP synthase produces ATP from ADP in the presence of a proton or sodium gradient. F-type ATPases consist of two structural domains, F(1) containing the extramembraneous catalytic core and F(0) containing the membrane proton channel, linked together by a central stalk and a peripheral stalk. During catalysis, ATP synthesis in the catalytic domain of F(1) is coupled via a rotary mechanism of the central stalk subunits to proton translocation.</text>
</comment>
<keyword evidence="14" id="KW-0175">Coiled coil</keyword>
<evidence type="ECO:0000256" key="12">
    <source>
        <dbReference type="ARBA" id="ARBA00037847"/>
    </source>
</evidence>
<evidence type="ECO:0000256" key="8">
    <source>
        <dbReference type="ARBA" id="ARBA00023136"/>
    </source>
</evidence>
<comment type="similarity">
    <text evidence="1 13">Belongs to the ATPase B chain family.</text>
</comment>
<keyword evidence="9 13" id="KW-0066">ATP synthesis</keyword>
<dbReference type="OrthoDB" id="466272at2"/>
<keyword evidence="6 13" id="KW-1133">Transmembrane helix</keyword>
<dbReference type="PANTHER" id="PTHR33445">
    <property type="entry name" value="ATP SYNTHASE SUBUNIT B', CHLOROPLASTIC"/>
    <property type="match status" value="1"/>
</dbReference>
<evidence type="ECO:0000256" key="4">
    <source>
        <dbReference type="ARBA" id="ARBA00022692"/>
    </source>
</evidence>
<dbReference type="RefSeq" id="WP_073066472.1">
    <property type="nucleotide sequence ID" value="NZ_FRCK01000006.1"/>
</dbReference>
<keyword evidence="5 13" id="KW-0375">Hydrogen ion transport</keyword>
<keyword evidence="13" id="KW-1003">Cell membrane</keyword>
<evidence type="ECO:0000256" key="1">
    <source>
        <dbReference type="ARBA" id="ARBA00005513"/>
    </source>
</evidence>
<evidence type="ECO:0000256" key="14">
    <source>
        <dbReference type="SAM" id="Coils"/>
    </source>
</evidence>
<feature type="transmembrane region" description="Helical" evidence="13">
    <location>
        <begin position="6"/>
        <end position="27"/>
    </location>
</feature>
<evidence type="ECO:0000256" key="5">
    <source>
        <dbReference type="ARBA" id="ARBA00022781"/>
    </source>
</evidence>
<keyword evidence="16" id="KW-1185">Reference proteome</keyword>
<comment type="function">
    <text evidence="11">Component of the F(0) channel, it forms part of the peripheral stalk, linking F(1) to F(0). The b'-subunit is a diverged and duplicated form of b found in plants and photosynthetic bacteria.</text>
</comment>
<name>A0A1M7HGF8_9RHOB</name>
<sequence length="257" mass="28156">MQIDWITVAAQIVNFLVLVWLLNRVLYRPLSRALDERAEAVRHELTEAEAAQASAAEAEARHLAALRAFEEDRAARLSAVEAEAEALRDRLTRQAHDEIAARRSAWSQQLADEKSAFLDRLRRRAGAAFVTLARNALAEMSDRDLLEQIARVFARRLATLDPDERARLADAARAGEPVEVLSSEELSNPTRAIVAEAVERLTGAADPGFRADPALESGVLLVVGSRHVGWTLGEHLDAFEGDIGGLLSEQARREGAA</sequence>
<evidence type="ECO:0000256" key="11">
    <source>
        <dbReference type="ARBA" id="ARBA00025614"/>
    </source>
</evidence>
<accession>A0A1M7HGF8</accession>
<dbReference type="Pfam" id="PF00430">
    <property type="entry name" value="ATP-synt_B"/>
    <property type="match status" value="1"/>
</dbReference>
<dbReference type="InterPro" id="IPR050059">
    <property type="entry name" value="ATP_synthase_B_chain"/>
</dbReference>
<dbReference type="GO" id="GO:0005886">
    <property type="term" value="C:plasma membrane"/>
    <property type="evidence" value="ECO:0007669"/>
    <property type="project" value="UniProtKB-SubCell"/>
</dbReference>
<evidence type="ECO:0000256" key="13">
    <source>
        <dbReference type="HAMAP-Rule" id="MF_01398"/>
    </source>
</evidence>
<dbReference type="HAMAP" id="MF_01398">
    <property type="entry name" value="ATP_synth_b_bprime"/>
    <property type="match status" value="1"/>
</dbReference>
<dbReference type="CDD" id="cd06503">
    <property type="entry name" value="ATP-synt_Fo_b"/>
    <property type="match status" value="1"/>
</dbReference>
<organism evidence="15 16">
    <name type="scientific">Paracoccus solventivorans</name>
    <dbReference type="NCBI Taxonomy" id="53463"/>
    <lineage>
        <taxon>Bacteria</taxon>
        <taxon>Pseudomonadati</taxon>
        <taxon>Pseudomonadota</taxon>
        <taxon>Alphaproteobacteria</taxon>
        <taxon>Rhodobacterales</taxon>
        <taxon>Paracoccaceae</taxon>
        <taxon>Paracoccus</taxon>
    </lineage>
</organism>
<keyword evidence="7 13" id="KW-0406">Ion transport</keyword>
<evidence type="ECO:0000256" key="6">
    <source>
        <dbReference type="ARBA" id="ARBA00022989"/>
    </source>
</evidence>
<dbReference type="GO" id="GO:0046933">
    <property type="term" value="F:proton-transporting ATP synthase activity, rotational mechanism"/>
    <property type="evidence" value="ECO:0007669"/>
    <property type="project" value="UniProtKB-UniRule"/>
</dbReference>
<protein>
    <recommendedName>
        <fullName evidence="13">ATP synthase subunit b</fullName>
    </recommendedName>
    <alternativeName>
        <fullName evidence="13">ATP synthase F(0) sector subunit b</fullName>
    </alternativeName>
    <alternativeName>
        <fullName evidence="13">ATPase subunit I</fullName>
    </alternativeName>
    <alternativeName>
        <fullName evidence="13">F-type ATPase subunit b</fullName>
        <shortName evidence="13">F-ATPase subunit b</shortName>
    </alternativeName>
</protein>
<evidence type="ECO:0000256" key="9">
    <source>
        <dbReference type="ARBA" id="ARBA00023310"/>
    </source>
</evidence>
<keyword evidence="8 13" id="KW-0472">Membrane</keyword>
<evidence type="ECO:0000256" key="10">
    <source>
        <dbReference type="ARBA" id="ARBA00025198"/>
    </source>
</evidence>
<dbReference type="InterPro" id="IPR002146">
    <property type="entry name" value="ATP_synth_b/b'su_bac/chlpt"/>
</dbReference>
<feature type="coiled-coil region" evidence="14">
    <location>
        <begin position="31"/>
        <end position="97"/>
    </location>
</feature>
<dbReference type="PANTHER" id="PTHR33445:SF2">
    <property type="entry name" value="ATP SYNTHASE SUBUNIT B', CHLOROPLASTIC"/>
    <property type="match status" value="1"/>
</dbReference>
<keyword evidence="3 13" id="KW-0138">CF(0)</keyword>
<dbReference type="EMBL" id="FRCK01000006">
    <property type="protein sequence ID" value="SHM27621.1"/>
    <property type="molecule type" value="Genomic_DNA"/>
</dbReference>
<dbReference type="GO" id="GO:0012505">
    <property type="term" value="C:endomembrane system"/>
    <property type="evidence" value="ECO:0007669"/>
    <property type="project" value="UniProtKB-SubCell"/>
</dbReference>
<dbReference type="GO" id="GO:0046961">
    <property type="term" value="F:proton-transporting ATPase activity, rotational mechanism"/>
    <property type="evidence" value="ECO:0007669"/>
    <property type="project" value="TreeGrafter"/>
</dbReference>
<gene>
    <name evidence="13" type="primary">atpF</name>
    <name evidence="15" type="ORF">SAMN05444389_10683</name>
</gene>
<dbReference type="GO" id="GO:0045259">
    <property type="term" value="C:proton-transporting ATP synthase complex"/>
    <property type="evidence" value="ECO:0007669"/>
    <property type="project" value="UniProtKB-KW"/>
</dbReference>
<keyword evidence="2 13" id="KW-0813">Transport</keyword>